<dbReference type="AlphaFoldDB" id="A0A2K3LDC8"/>
<sequence>MGVPSWSILNGDVSARGRVLMMVVKLDDSSLCVGAKVSAFMLALQPS</sequence>
<comment type="caution">
    <text evidence="1">The sequence shown here is derived from an EMBL/GenBank/DDBJ whole genome shotgun (WGS) entry which is preliminary data.</text>
</comment>
<gene>
    <name evidence="1" type="ORF">L195_g032443</name>
</gene>
<reference evidence="1 2" key="1">
    <citation type="journal article" date="2014" name="Am. J. Bot.">
        <title>Genome assembly and annotation for red clover (Trifolium pratense; Fabaceae).</title>
        <authorList>
            <person name="Istvanek J."/>
            <person name="Jaros M."/>
            <person name="Krenek A."/>
            <person name="Repkova J."/>
        </authorList>
    </citation>
    <scope>NUCLEOTIDE SEQUENCE [LARGE SCALE GENOMIC DNA]</scope>
    <source>
        <strain evidence="2">cv. Tatra</strain>
        <tissue evidence="1">Young leaves</tissue>
    </source>
</reference>
<protein>
    <submittedName>
        <fullName evidence="1">Uncharacterized protein</fullName>
    </submittedName>
</protein>
<evidence type="ECO:0000313" key="1">
    <source>
        <dbReference type="EMBL" id="PNX76494.1"/>
    </source>
</evidence>
<dbReference type="EMBL" id="ASHM01030754">
    <property type="protein sequence ID" value="PNX76494.1"/>
    <property type="molecule type" value="Genomic_DNA"/>
</dbReference>
<organism evidence="1 2">
    <name type="scientific">Trifolium pratense</name>
    <name type="common">Red clover</name>
    <dbReference type="NCBI Taxonomy" id="57577"/>
    <lineage>
        <taxon>Eukaryota</taxon>
        <taxon>Viridiplantae</taxon>
        <taxon>Streptophyta</taxon>
        <taxon>Embryophyta</taxon>
        <taxon>Tracheophyta</taxon>
        <taxon>Spermatophyta</taxon>
        <taxon>Magnoliopsida</taxon>
        <taxon>eudicotyledons</taxon>
        <taxon>Gunneridae</taxon>
        <taxon>Pentapetalae</taxon>
        <taxon>rosids</taxon>
        <taxon>fabids</taxon>
        <taxon>Fabales</taxon>
        <taxon>Fabaceae</taxon>
        <taxon>Papilionoideae</taxon>
        <taxon>50 kb inversion clade</taxon>
        <taxon>NPAAA clade</taxon>
        <taxon>Hologalegina</taxon>
        <taxon>IRL clade</taxon>
        <taxon>Trifolieae</taxon>
        <taxon>Trifolium</taxon>
    </lineage>
</organism>
<proteinExistence type="predicted"/>
<feature type="non-terminal residue" evidence="1">
    <location>
        <position position="47"/>
    </location>
</feature>
<dbReference type="Proteomes" id="UP000236291">
    <property type="component" value="Unassembled WGS sequence"/>
</dbReference>
<evidence type="ECO:0000313" key="2">
    <source>
        <dbReference type="Proteomes" id="UP000236291"/>
    </source>
</evidence>
<name>A0A2K3LDC8_TRIPR</name>
<accession>A0A2K3LDC8</accession>
<reference evidence="1 2" key="2">
    <citation type="journal article" date="2017" name="Front. Plant Sci.">
        <title>Gene Classification and Mining of Molecular Markers Useful in Red Clover (Trifolium pratense) Breeding.</title>
        <authorList>
            <person name="Istvanek J."/>
            <person name="Dluhosova J."/>
            <person name="Dluhos P."/>
            <person name="Patkova L."/>
            <person name="Nedelnik J."/>
            <person name="Repkova J."/>
        </authorList>
    </citation>
    <scope>NUCLEOTIDE SEQUENCE [LARGE SCALE GENOMIC DNA]</scope>
    <source>
        <strain evidence="2">cv. Tatra</strain>
        <tissue evidence="1">Young leaves</tissue>
    </source>
</reference>